<dbReference type="EMBL" id="DS995262">
    <property type="protein sequence ID" value="EDZ38222.1"/>
    <property type="molecule type" value="Genomic_DNA"/>
</dbReference>
<dbReference type="AlphaFoldDB" id="B6ARX6"/>
<accession>B6ARX6</accession>
<gene>
    <name evidence="1" type="ORF">CGL2_11284047</name>
</gene>
<name>B6ARX6_9BACT</name>
<reference evidence="1" key="2">
    <citation type="journal article" date="2008" name="PLoS Biol.">
        <title>Population genomic analysis of strain variation in Leptospirillum group II bacteria involved in acid mine drainage formation.</title>
        <authorList>
            <person name="Simmons S.L."/>
            <person name="Dibartolo G."/>
            <person name="Denef V.J."/>
            <person name="Goltsman D.S."/>
            <person name="Thelen M.P."/>
            <person name="Banfield J.F."/>
        </authorList>
    </citation>
    <scope>NUCLEOTIDE SEQUENCE [LARGE SCALE GENOMIC DNA]</scope>
</reference>
<sequence length="109" mass="11998">MKTIPATEAKNRFGEHFNLADNESLLIETRGLPTHLVFNAKTGIRLVLGAFADGAISRAEAMDLLGFKWYGELLDAMRDNGIDRGDAVLDPKNRAELDRAMPVIEKALS</sequence>
<evidence type="ECO:0000313" key="1">
    <source>
        <dbReference type="EMBL" id="EDZ38222.1"/>
    </source>
</evidence>
<protein>
    <submittedName>
        <fullName evidence="1">Uncharacterized protein</fullName>
    </submittedName>
</protein>
<organism evidence="1">
    <name type="scientific">Leptospirillum sp. Group II '5-way CG'</name>
    <dbReference type="NCBI Taxonomy" id="419541"/>
    <lineage>
        <taxon>Bacteria</taxon>
        <taxon>Pseudomonadati</taxon>
        <taxon>Nitrospirota</taxon>
        <taxon>Nitrospiria</taxon>
        <taxon>Nitrospirales</taxon>
        <taxon>Nitrospiraceae</taxon>
        <taxon>Leptospirillum</taxon>
    </lineage>
</organism>
<proteinExistence type="predicted"/>
<reference evidence="1" key="1">
    <citation type="journal article" date="2004" name="Nature">
        <title>Community structure and metabolism through reconstruction of microbial genomes from the environment.</title>
        <authorList>
            <person name="Tyson G.W."/>
            <person name="Chapman J."/>
            <person name="Hugenholtz P."/>
            <person name="Allen E.E."/>
            <person name="Ram R.J."/>
            <person name="Richardson P.M."/>
            <person name="Solovyev V.V."/>
            <person name="Rubin E.M."/>
            <person name="Rokhsar D.S."/>
            <person name="Banfield J.F."/>
        </authorList>
    </citation>
    <scope>NUCLEOTIDE SEQUENCE [LARGE SCALE GENOMIC DNA]</scope>
</reference>